<reference evidence="13 14" key="1">
    <citation type="submission" date="2016-10" db="EMBL/GenBank/DDBJ databases">
        <authorList>
            <person name="de Groot N.N."/>
        </authorList>
    </citation>
    <scope>NUCLEOTIDE SEQUENCE [LARGE SCALE GENOMIC DNA]</scope>
    <source>
        <strain evidence="13 14">AR67</strain>
    </source>
</reference>
<evidence type="ECO:0000256" key="8">
    <source>
        <dbReference type="ARBA" id="ARBA00023204"/>
    </source>
</evidence>
<evidence type="ECO:0000256" key="3">
    <source>
        <dbReference type="ARBA" id="ARBA00008184"/>
    </source>
</evidence>
<evidence type="ECO:0000256" key="4">
    <source>
        <dbReference type="ARBA" id="ARBA00012030"/>
    </source>
</evidence>
<dbReference type="PANTHER" id="PTHR11264:SF0">
    <property type="entry name" value="URACIL-DNA GLYCOSYLASE"/>
    <property type="match status" value="1"/>
</dbReference>
<evidence type="ECO:0000256" key="9">
    <source>
        <dbReference type="HAMAP-Rule" id="MF_00148"/>
    </source>
</evidence>
<organism evidence="13 14">
    <name type="scientific">Ruminococcus albus</name>
    <dbReference type="NCBI Taxonomy" id="1264"/>
    <lineage>
        <taxon>Bacteria</taxon>
        <taxon>Bacillati</taxon>
        <taxon>Bacillota</taxon>
        <taxon>Clostridia</taxon>
        <taxon>Eubacteriales</taxon>
        <taxon>Oscillospiraceae</taxon>
        <taxon>Ruminococcus</taxon>
    </lineage>
</organism>
<protein>
    <recommendedName>
        <fullName evidence="5 9">Uracil-DNA glycosylase</fullName>
        <shortName evidence="9">UDG</shortName>
        <ecNumber evidence="4 9">3.2.2.27</ecNumber>
    </recommendedName>
</protein>
<dbReference type="EMBL" id="FOKQ01000026">
    <property type="protein sequence ID" value="SFC93745.1"/>
    <property type="molecule type" value="Genomic_DNA"/>
</dbReference>
<dbReference type="InterPro" id="IPR018085">
    <property type="entry name" value="Ura-DNA_Glyclase_AS"/>
</dbReference>
<dbReference type="CDD" id="cd10027">
    <property type="entry name" value="UDG-F1-like"/>
    <property type="match status" value="1"/>
</dbReference>
<dbReference type="Proteomes" id="UP000182192">
    <property type="component" value="Unassembled WGS sequence"/>
</dbReference>
<gene>
    <name evidence="9" type="primary">ung</name>
    <name evidence="13" type="ORF">SAMN02910406_02699</name>
</gene>
<dbReference type="SUPFAM" id="SSF52141">
    <property type="entry name" value="Uracil-DNA glycosylase-like"/>
    <property type="match status" value="1"/>
</dbReference>
<accession>A0A1I1N8G7</accession>
<comment type="function">
    <text evidence="2 9 11">Excises uracil residues from the DNA which can arise as a result of misincorporation of dUMP residues by DNA polymerase or due to deamination of cytosine.</text>
</comment>
<evidence type="ECO:0000259" key="12">
    <source>
        <dbReference type="SMART" id="SM00986"/>
    </source>
</evidence>
<dbReference type="AlphaFoldDB" id="A0A1I1N8G7"/>
<sequence length="224" mass="25564">MVNIGNSWDDILAEEFKSEYYLRLREFLKKEYTQQTIYPNMYDIFNALKYTAYEDVKVVIIGQDPYHGEGQAHGLCFSVKRGIAPPPSLLNIFKELQNDVGFRIPNNGELTDWTSQGVLLLNAVLTVRAGQANSHRGMGWEQLTDAVIRKLNEREKPIVFMLWGRNAKEKQKLVTNRNHLVLTAAHPSPLSAYNGFFGCRHFSIANDFLAKTGQQPIDWSISDK</sequence>
<evidence type="ECO:0000256" key="10">
    <source>
        <dbReference type="PROSITE-ProRule" id="PRU10072"/>
    </source>
</evidence>
<keyword evidence="6 9" id="KW-0227">DNA damage</keyword>
<dbReference type="GO" id="GO:0097510">
    <property type="term" value="P:base-excision repair, AP site formation via deaminated base removal"/>
    <property type="evidence" value="ECO:0007669"/>
    <property type="project" value="TreeGrafter"/>
</dbReference>
<comment type="similarity">
    <text evidence="3 9 11">Belongs to the uracil-DNA glycosylase (UDG) superfamily. UNG family.</text>
</comment>
<dbReference type="NCBIfam" id="NF003591">
    <property type="entry name" value="PRK05254.1-4"/>
    <property type="match status" value="1"/>
</dbReference>
<dbReference type="HAMAP" id="MF_00148">
    <property type="entry name" value="UDG"/>
    <property type="match status" value="1"/>
</dbReference>
<dbReference type="PANTHER" id="PTHR11264">
    <property type="entry name" value="URACIL-DNA GLYCOSYLASE"/>
    <property type="match status" value="1"/>
</dbReference>
<proteinExistence type="inferred from homology"/>
<evidence type="ECO:0000256" key="6">
    <source>
        <dbReference type="ARBA" id="ARBA00022763"/>
    </source>
</evidence>
<dbReference type="Pfam" id="PF03167">
    <property type="entry name" value="UDG"/>
    <property type="match status" value="1"/>
</dbReference>
<dbReference type="PROSITE" id="PS00130">
    <property type="entry name" value="U_DNA_GLYCOSYLASE"/>
    <property type="match status" value="1"/>
</dbReference>
<dbReference type="Gene3D" id="3.40.470.10">
    <property type="entry name" value="Uracil-DNA glycosylase-like domain"/>
    <property type="match status" value="1"/>
</dbReference>
<dbReference type="SMART" id="SM00986">
    <property type="entry name" value="UDG"/>
    <property type="match status" value="1"/>
</dbReference>
<dbReference type="FunFam" id="3.40.470.10:FF:000001">
    <property type="entry name" value="Uracil-DNA glycosylase"/>
    <property type="match status" value="1"/>
</dbReference>
<evidence type="ECO:0000256" key="2">
    <source>
        <dbReference type="ARBA" id="ARBA00002631"/>
    </source>
</evidence>
<comment type="subcellular location">
    <subcellularLocation>
        <location evidence="9">Cytoplasm</location>
    </subcellularLocation>
</comment>
<dbReference type="EC" id="3.2.2.27" evidence="4 9"/>
<dbReference type="eggNOG" id="COG0692">
    <property type="taxonomic scope" value="Bacteria"/>
</dbReference>
<dbReference type="GO" id="GO:0005737">
    <property type="term" value="C:cytoplasm"/>
    <property type="evidence" value="ECO:0007669"/>
    <property type="project" value="UniProtKB-SubCell"/>
</dbReference>
<keyword evidence="8 9" id="KW-0234">DNA repair</keyword>
<dbReference type="NCBIfam" id="NF003592">
    <property type="entry name" value="PRK05254.1-5"/>
    <property type="match status" value="1"/>
</dbReference>
<keyword evidence="9" id="KW-0963">Cytoplasm</keyword>
<evidence type="ECO:0000313" key="14">
    <source>
        <dbReference type="Proteomes" id="UP000182192"/>
    </source>
</evidence>
<evidence type="ECO:0000313" key="13">
    <source>
        <dbReference type="EMBL" id="SFC93745.1"/>
    </source>
</evidence>
<feature type="active site" description="Proton acceptor" evidence="9 10">
    <location>
        <position position="64"/>
    </location>
</feature>
<feature type="domain" description="Uracil-DNA glycosylase-like" evidence="12">
    <location>
        <begin position="49"/>
        <end position="209"/>
    </location>
</feature>
<comment type="catalytic activity">
    <reaction evidence="1 9 11">
        <text>Hydrolyzes single-stranded DNA or mismatched double-stranded DNA and polynucleotides, releasing free uracil.</text>
        <dbReference type="EC" id="3.2.2.27"/>
    </reaction>
</comment>
<evidence type="ECO:0000256" key="1">
    <source>
        <dbReference type="ARBA" id="ARBA00001400"/>
    </source>
</evidence>
<dbReference type="InterPro" id="IPR005122">
    <property type="entry name" value="Uracil-DNA_glycosylase-like"/>
</dbReference>
<evidence type="ECO:0000256" key="5">
    <source>
        <dbReference type="ARBA" id="ARBA00018429"/>
    </source>
</evidence>
<dbReference type="NCBIfam" id="TIGR00628">
    <property type="entry name" value="ung"/>
    <property type="match status" value="1"/>
</dbReference>
<keyword evidence="7 9" id="KW-0378">Hydrolase</keyword>
<evidence type="ECO:0000256" key="7">
    <source>
        <dbReference type="ARBA" id="ARBA00022801"/>
    </source>
</evidence>
<dbReference type="InterPro" id="IPR036895">
    <property type="entry name" value="Uracil-DNA_glycosylase-like_sf"/>
</dbReference>
<dbReference type="RefSeq" id="WP_074962339.1">
    <property type="nucleotide sequence ID" value="NZ_FOKQ01000026.1"/>
</dbReference>
<dbReference type="SMART" id="SM00987">
    <property type="entry name" value="UreE_C"/>
    <property type="match status" value="1"/>
</dbReference>
<dbReference type="NCBIfam" id="NF003589">
    <property type="entry name" value="PRK05254.1-2"/>
    <property type="match status" value="1"/>
</dbReference>
<dbReference type="GO" id="GO:0004844">
    <property type="term" value="F:uracil DNA N-glycosylase activity"/>
    <property type="evidence" value="ECO:0007669"/>
    <property type="project" value="UniProtKB-UniRule"/>
</dbReference>
<dbReference type="InterPro" id="IPR002043">
    <property type="entry name" value="UDG_fam1"/>
</dbReference>
<dbReference type="NCBIfam" id="NF003588">
    <property type="entry name" value="PRK05254.1-1"/>
    <property type="match status" value="1"/>
</dbReference>
<evidence type="ECO:0000256" key="11">
    <source>
        <dbReference type="RuleBase" id="RU003780"/>
    </source>
</evidence>
<name>A0A1I1N8G7_RUMAL</name>
<dbReference type="OrthoDB" id="9804372at2"/>